<keyword evidence="4" id="KW-0677">Repeat</keyword>
<keyword evidence="3" id="KW-0053">Apoptosis</keyword>
<dbReference type="Gene3D" id="1.25.40.370">
    <property type="match status" value="1"/>
</dbReference>
<accession>A0A8J6ZY79</accession>
<evidence type="ECO:0000313" key="9">
    <source>
        <dbReference type="Proteomes" id="UP000622533"/>
    </source>
</evidence>
<dbReference type="GO" id="GO:0005829">
    <property type="term" value="C:cytosol"/>
    <property type="evidence" value="ECO:0007669"/>
    <property type="project" value="UniProtKB-ARBA"/>
</dbReference>
<evidence type="ECO:0000256" key="1">
    <source>
        <dbReference type="ARBA" id="ARBA00009299"/>
    </source>
</evidence>
<gene>
    <name evidence="8" type="ORF">IQ276_17565</name>
</gene>
<dbReference type="InterPro" id="IPR002182">
    <property type="entry name" value="NB-ARC"/>
</dbReference>
<dbReference type="Pfam" id="PF19959">
    <property type="entry name" value="EAD4"/>
    <property type="match status" value="1"/>
</dbReference>
<dbReference type="InterPro" id="IPR041452">
    <property type="entry name" value="APAF1_C"/>
</dbReference>
<feature type="domain" description="NB-ARC" evidence="5">
    <location>
        <begin position="177"/>
        <end position="334"/>
    </location>
</feature>
<name>A0A8J6ZY79_DESMC</name>
<comment type="caution">
    <text evidence="8">The sequence shown here is derived from an EMBL/GenBank/DDBJ whole genome shotgun (WGS) entry which is preliminary data.</text>
</comment>
<dbReference type="SUPFAM" id="SSF48371">
    <property type="entry name" value="ARM repeat"/>
    <property type="match status" value="1"/>
</dbReference>
<dbReference type="InterPro" id="IPR045434">
    <property type="entry name" value="EAD4"/>
</dbReference>
<evidence type="ECO:0000256" key="4">
    <source>
        <dbReference type="ARBA" id="ARBA00022737"/>
    </source>
</evidence>
<evidence type="ECO:0000256" key="3">
    <source>
        <dbReference type="ARBA" id="ARBA00022703"/>
    </source>
</evidence>
<proteinExistence type="inferred from homology"/>
<dbReference type="EMBL" id="JADEXS010000235">
    <property type="protein sequence ID" value="MBE9024169.1"/>
    <property type="molecule type" value="Genomic_DNA"/>
</dbReference>
<comment type="similarity">
    <text evidence="1">Belongs to the CpcE/RpcE/PecE family.</text>
</comment>
<keyword evidence="9" id="KW-1185">Reference proteome</keyword>
<organism evidence="8 9">
    <name type="scientific">Desmonostoc muscorum LEGE 12446</name>
    <dbReference type="NCBI Taxonomy" id="1828758"/>
    <lineage>
        <taxon>Bacteria</taxon>
        <taxon>Bacillati</taxon>
        <taxon>Cyanobacteriota</taxon>
        <taxon>Cyanophyceae</taxon>
        <taxon>Nostocales</taxon>
        <taxon>Nostocaceae</taxon>
        <taxon>Desmonostoc</taxon>
    </lineage>
</organism>
<evidence type="ECO:0000256" key="2">
    <source>
        <dbReference type="ARBA" id="ARBA00022574"/>
    </source>
</evidence>
<keyword evidence="2" id="KW-0853">WD repeat</keyword>
<dbReference type="Pfam" id="PF00931">
    <property type="entry name" value="NB-ARC"/>
    <property type="match status" value="1"/>
</dbReference>
<dbReference type="Gene3D" id="1.25.40.10">
    <property type="entry name" value="Tetratricopeptide repeat domain"/>
    <property type="match status" value="5"/>
</dbReference>
<dbReference type="InterPro" id="IPR011990">
    <property type="entry name" value="TPR-like_helical_dom_sf"/>
</dbReference>
<protein>
    <recommendedName>
        <fullName evidence="10">Regulatory protein</fullName>
    </recommendedName>
</protein>
<evidence type="ECO:0008006" key="10">
    <source>
        <dbReference type="Google" id="ProtNLM"/>
    </source>
</evidence>
<evidence type="ECO:0000259" key="5">
    <source>
        <dbReference type="Pfam" id="PF00931"/>
    </source>
</evidence>
<dbReference type="PANTHER" id="PTHR22845">
    <property type="entry name" value="APOPTOTIC PROTEASE-ACTIVATING FACTOR 1"/>
    <property type="match status" value="1"/>
</dbReference>
<feature type="domain" description="APAF-1 helical" evidence="6">
    <location>
        <begin position="516"/>
        <end position="566"/>
    </location>
</feature>
<feature type="domain" description="Effector-associated" evidence="7">
    <location>
        <begin position="7"/>
        <end position="127"/>
    </location>
</feature>
<evidence type="ECO:0000259" key="7">
    <source>
        <dbReference type="Pfam" id="PF19959"/>
    </source>
</evidence>
<evidence type="ECO:0000259" key="6">
    <source>
        <dbReference type="Pfam" id="PF17908"/>
    </source>
</evidence>
<dbReference type="Pfam" id="PF17908">
    <property type="entry name" value="APAF1_C"/>
    <property type="match status" value="1"/>
</dbReference>
<evidence type="ECO:0000313" key="8">
    <source>
        <dbReference type="EMBL" id="MBE9024169.1"/>
    </source>
</evidence>
<dbReference type="InterPro" id="IPR016024">
    <property type="entry name" value="ARM-type_fold"/>
</dbReference>
<sequence length="1372" mass="151467">MPRQTYGPEPKKRVKRLLEALLCFADGEFEDCGLKIKYDWKDEDSTNPKLTIQTTLVALELLTQKNKSAGKLTKAQIREALNLLKDFLKILEDNRLQTKGVDDWHFTLKLWSRDREKNLKRFDEAWENSRPKKSKELAANFTQDEGVATVPQTKLALFQAPPLPGHFVERPEYSDDLKTRLLNGSSADSRTLVITAIHGLGSVGKSTLAAALAHNAEIQTRFCDGILWATLGQQPDVLALLSGWVQALGDYSFKPTSVTATSNHLRTLLYDKAVLLVVDDAWNTENAQAFNVGGLRCQVLVTTREGHIADALAASTYSLDIMKPDQAMELLTKKLRREITGTERHSAENLAKRVGYLPLALELAAAEVAYGTTWDELLGDIQQEVARLTSFDRPEAEEITDEASLKRLSLTASLNLSVKRMPPQKQKHFSWLGVLPEDVNINKMMAATLWQMDKRDAAKMLQYLRNKALLLTGVPLADGMPTYRLHDLFHDLACNLLTAPTVPKRQGDLAGLGLNLADVHAALLKKYRQKTQNGLWHTLPDDGYIHQRLVWHLEKAGQLEEIHKLLREESATGSNGWYEVREQLAQTGGYITDISRAWELAEGNWTESTLPQVVSLQCRYALITASLNSLAANVPVELLVALVKNNFWNAEQGLAYALQNPEPKQKVKALAELVNYLPSNLKELILSEALSAARLIQDEEDFADALRTLAEQLPEVFPEALAAAHLIENEYSLAKALSALAEKLPPELLLEAVSAARSIQNEEYRASALITLAEKLPEVFPEALAAARSIKDEYSRANALRALAEQLPPELLPEALSAAHSIQNEYSFASILSTLAEKLPPELLPEAVSAARSIKDEYSRANALSALAEQLPEVFPEALAAARLVQNEYSLASIVSTLAEKLPPELLPEALVTARSIQNEEYRASALSTLAEKLPEVFPEVLAATRSIQIEYFLTKALSTLAEKLPLELLPEALAAARLIQDEYYLASVLSSFVEKLPEVLPEALAAARLIQNEYSRADVLRALAEKLPEVLPEALAAARLIQDEYSRASVLSTLAEKLPPELLPEVLAAARSIKNEYFRTLVLSTLTDKLPEVLREALSAARLIHDEEDYPDVLRALAEKIPPELLPEALSAAHLIQDEYSRASVLSTLAKKLPPELLPEVLSTARLIENEYSRSSALSALAEKLPEVLPEALTAARLIQSESNRASALSTLAEKLPEVLPEALATARSIQDEDSRSYALRALVEKLPEVLPEALAAARSIPDEYSRTSALSALAEKLPEVLLEALAAARSIPDEEYRADALSTCALDLSQIPSVKLFPSWQDTLHQLSLRSRPDLLQDIKALFPVIFALGGEAATSEIARAIVDVGRWWK</sequence>
<dbReference type="SUPFAM" id="SSF52540">
    <property type="entry name" value="P-loop containing nucleoside triphosphate hydrolases"/>
    <property type="match status" value="1"/>
</dbReference>
<dbReference type="PANTHER" id="PTHR22845:SF5">
    <property type="entry name" value="APOPTOTIC PROTEASE-ACTIVATING FACTOR 1"/>
    <property type="match status" value="1"/>
</dbReference>
<dbReference type="Proteomes" id="UP000622533">
    <property type="component" value="Unassembled WGS sequence"/>
</dbReference>
<dbReference type="GO" id="GO:0043531">
    <property type="term" value="F:ADP binding"/>
    <property type="evidence" value="ECO:0007669"/>
    <property type="project" value="InterPro"/>
</dbReference>
<reference evidence="8" key="1">
    <citation type="submission" date="2020-10" db="EMBL/GenBank/DDBJ databases">
        <authorList>
            <person name="Castelo-Branco R."/>
            <person name="Eusebio N."/>
            <person name="Adriana R."/>
            <person name="Vieira A."/>
            <person name="Brugerolle De Fraissinette N."/>
            <person name="Rezende De Castro R."/>
            <person name="Schneider M.P."/>
            <person name="Vasconcelos V."/>
            <person name="Leao P.N."/>
        </authorList>
    </citation>
    <scope>NUCLEOTIDE SEQUENCE</scope>
    <source>
        <strain evidence="8">LEGE 12446</strain>
    </source>
</reference>
<dbReference type="InterPro" id="IPR027417">
    <property type="entry name" value="P-loop_NTPase"/>
</dbReference>
<dbReference type="PRINTS" id="PR00364">
    <property type="entry name" value="DISEASERSIST"/>
</dbReference>
<dbReference type="InterPro" id="IPR036388">
    <property type="entry name" value="WH-like_DNA-bd_sf"/>
</dbReference>
<dbReference type="Gene3D" id="1.10.10.10">
    <property type="entry name" value="Winged helix-like DNA-binding domain superfamily/Winged helix DNA-binding domain"/>
    <property type="match status" value="1"/>
</dbReference>
<dbReference type="Gene3D" id="3.40.50.300">
    <property type="entry name" value="P-loop containing nucleotide triphosphate hydrolases"/>
    <property type="match status" value="1"/>
</dbReference>